<dbReference type="Proteomes" id="UP000789390">
    <property type="component" value="Unassembled WGS sequence"/>
</dbReference>
<dbReference type="OrthoDB" id="10042983at2759"/>
<dbReference type="SUPFAM" id="SSF47769">
    <property type="entry name" value="SAM/Pointed domain"/>
    <property type="match status" value="1"/>
</dbReference>
<name>A0A8J2S5V9_9CRUS</name>
<comment type="caution">
    <text evidence="2">The sequence shown here is derived from an EMBL/GenBank/DDBJ whole genome shotgun (WGS) entry which is preliminary data.</text>
</comment>
<dbReference type="EMBL" id="CAKKLH010000312">
    <property type="protein sequence ID" value="CAH0111247.1"/>
    <property type="molecule type" value="Genomic_DNA"/>
</dbReference>
<dbReference type="SMART" id="SM00251">
    <property type="entry name" value="SAM_PNT"/>
    <property type="match status" value="1"/>
</dbReference>
<gene>
    <name evidence="2" type="ORF">DGAL_LOCUS14885</name>
</gene>
<protein>
    <recommendedName>
        <fullName evidence="1">PNT domain-containing protein</fullName>
    </recommendedName>
</protein>
<dbReference type="InterPro" id="IPR013761">
    <property type="entry name" value="SAM/pointed_sf"/>
</dbReference>
<accession>A0A8J2S5V9</accession>
<reference evidence="2" key="1">
    <citation type="submission" date="2021-11" db="EMBL/GenBank/DDBJ databases">
        <authorList>
            <person name="Schell T."/>
        </authorList>
    </citation>
    <scope>NUCLEOTIDE SEQUENCE</scope>
    <source>
        <strain evidence="2">M5</strain>
    </source>
</reference>
<organism evidence="2 3">
    <name type="scientific">Daphnia galeata</name>
    <dbReference type="NCBI Taxonomy" id="27404"/>
    <lineage>
        <taxon>Eukaryota</taxon>
        <taxon>Metazoa</taxon>
        <taxon>Ecdysozoa</taxon>
        <taxon>Arthropoda</taxon>
        <taxon>Crustacea</taxon>
        <taxon>Branchiopoda</taxon>
        <taxon>Diplostraca</taxon>
        <taxon>Cladocera</taxon>
        <taxon>Anomopoda</taxon>
        <taxon>Daphniidae</taxon>
        <taxon>Daphnia</taxon>
    </lineage>
</organism>
<dbReference type="Pfam" id="PF02198">
    <property type="entry name" value="SAM_PNT"/>
    <property type="match status" value="1"/>
</dbReference>
<evidence type="ECO:0000313" key="3">
    <source>
        <dbReference type="Proteomes" id="UP000789390"/>
    </source>
</evidence>
<dbReference type="Gene3D" id="1.10.150.50">
    <property type="entry name" value="Transcription Factor, Ets-1"/>
    <property type="match status" value="1"/>
</dbReference>
<dbReference type="InterPro" id="IPR003118">
    <property type="entry name" value="Pointed_dom"/>
</dbReference>
<sequence length="120" mass="14186">MYTPMFQIHTSVWPTEVKLNQEYLNKDSSHQFYALPEDPRSWSREEVFVWLLSMQNQHSLPPISSDRFHMNGKALCLMNVEMFVQRVPLGGKLLYKDFQMRLSSALYSSKNLLPHQQHTQ</sequence>
<dbReference type="CDD" id="cd08536">
    <property type="entry name" value="SAM_PNT-Mae"/>
    <property type="match status" value="1"/>
</dbReference>
<dbReference type="FunFam" id="1.10.150.50:FF:000061">
    <property type="entry name" value="Ets DNA-binding protein pokkuri"/>
    <property type="match status" value="1"/>
</dbReference>
<keyword evidence="3" id="KW-1185">Reference proteome</keyword>
<evidence type="ECO:0000259" key="1">
    <source>
        <dbReference type="PROSITE" id="PS51433"/>
    </source>
</evidence>
<dbReference type="GO" id="GO:0043565">
    <property type="term" value="F:sequence-specific DNA binding"/>
    <property type="evidence" value="ECO:0007669"/>
    <property type="project" value="InterPro"/>
</dbReference>
<feature type="domain" description="PNT" evidence="1">
    <location>
        <begin position="21"/>
        <end position="105"/>
    </location>
</feature>
<evidence type="ECO:0000313" key="2">
    <source>
        <dbReference type="EMBL" id="CAH0111247.1"/>
    </source>
</evidence>
<proteinExistence type="predicted"/>
<dbReference type="AlphaFoldDB" id="A0A8J2S5V9"/>
<dbReference type="PROSITE" id="PS51433">
    <property type="entry name" value="PNT"/>
    <property type="match status" value="1"/>
</dbReference>